<reference evidence="2" key="1">
    <citation type="submission" date="2020-07" db="EMBL/GenBank/DDBJ databases">
        <title>Huge and variable diversity of episymbiotic CPR bacteria and DPANN archaea in groundwater ecosystems.</title>
        <authorList>
            <person name="He C.Y."/>
            <person name="Keren R."/>
            <person name="Whittaker M."/>
            <person name="Farag I.F."/>
            <person name="Doudna J."/>
            <person name="Cate J.H.D."/>
            <person name="Banfield J.F."/>
        </authorList>
    </citation>
    <scope>NUCLEOTIDE SEQUENCE</scope>
    <source>
        <strain evidence="2">NC_groundwater_1482_Ag_S-0.65um_47_24</strain>
    </source>
</reference>
<dbReference type="GO" id="GO:0004672">
    <property type="term" value="F:protein kinase activity"/>
    <property type="evidence" value="ECO:0007669"/>
    <property type="project" value="TreeGrafter"/>
</dbReference>
<dbReference type="PANTHER" id="PTHR30267:SF2">
    <property type="entry name" value="PROTEIN PRKA"/>
    <property type="match status" value="1"/>
</dbReference>
<dbReference type="PANTHER" id="PTHR30267">
    <property type="entry name" value="PROTEIN KINASE PRKA"/>
    <property type="match status" value="1"/>
</dbReference>
<protein>
    <submittedName>
        <fullName evidence="2">Magnesium chelatase</fullName>
    </submittedName>
</protein>
<dbReference type="Gene3D" id="3.40.50.300">
    <property type="entry name" value="P-loop containing nucleotide triphosphate hydrolases"/>
    <property type="match status" value="1"/>
</dbReference>
<dbReference type="InterPro" id="IPR027417">
    <property type="entry name" value="P-loop_NTPase"/>
</dbReference>
<comment type="caution">
    <text evidence="2">The sequence shown here is derived from an EMBL/GenBank/DDBJ whole genome shotgun (WGS) entry which is preliminary data.</text>
</comment>
<feature type="domain" description="Sigma-54 factor interaction" evidence="1">
    <location>
        <begin position="170"/>
        <end position="227"/>
    </location>
</feature>
<evidence type="ECO:0000313" key="3">
    <source>
        <dbReference type="Proteomes" id="UP000772181"/>
    </source>
</evidence>
<dbReference type="InterPro" id="IPR002078">
    <property type="entry name" value="Sigma_54_int"/>
</dbReference>
<organism evidence="2 3">
    <name type="scientific">Tectimicrobiota bacterium</name>
    <dbReference type="NCBI Taxonomy" id="2528274"/>
    <lineage>
        <taxon>Bacteria</taxon>
        <taxon>Pseudomonadati</taxon>
        <taxon>Nitrospinota/Tectimicrobiota group</taxon>
        <taxon>Candidatus Tectimicrobiota</taxon>
    </lineage>
</organism>
<evidence type="ECO:0000313" key="2">
    <source>
        <dbReference type="EMBL" id="MBI4594889.1"/>
    </source>
</evidence>
<dbReference type="EMBL" id="JACQWF010000032">
    <property type="protein sequence ID" value="MBI4594889.1"/>
    <property type="molecule type" value="Genomic_DNA"/>
</dbReference>
<dbReference type="SUPFAM" id="SSF52540">
    <property type="entry name" value="P-loop containing nucleoside triphosphate hydrolases"/>
    <property type="match status" value="1"/>
</dbReference>
<dbReference type="Proteomes" id="UP000772181">
    <property type="component" value="Unassembled WGS sequence"/>
</dbReference>
<gene>
    <name evidence="2" type="ORF">HY730_00750</name>
</gene>
<evidence type="ECO:0000259" key="1">
    <source>
        <dbReference type="Pfam" id="PF00158"/>
    </source>
</evidence>
<name>A0A933GLC1_UNCTE</name>
<dbReference type="GO" id="GO:0006355">
    <property type="term" value="P:regulation of DNA-templated transcription"/>
    <property type="evidence" value="ECO:0007669"/>
    <property type="project" value="InterPro"/>
</dbReference>
<sequence length="467" mass="53304">MIKGTKATNLKELRESGYEVLTVKEELRKNLIRKIEQGEKLFPEIIGYENSVIPQLENAILSGQDIIILGERGQAKTKLIRSLTLLLDEYIPIIANCEINDHPYKPICKRCKELVAAKADATPIEWLSREERYGEKLATPDITTPDLIGEVDPIKVAEGRYLSDELTIHFGLIPRTNRGIFAINELPDLSEKIQVGLLNIMEERDVQIRGFRVRLPLDVYIVASANPEDYTNRGRIITPLKDRYGSQIRTHYPTSLDYEIEIMEQERTVFTYKDYKISIPKFMKEVIGEITRLARKSPFINQRSGVSARMSISNYENLVSNALRRAIRLQEKEVVPRVSDLPYLLASTIGKMELESIEEEKSLKLVEDLSKKAVKQVFDRYLKNDSFKKFLDQVGNTQKLEVGEDLPAIHYSQVLSRYNDLMDGVITLGSYDNAAMVASAVEFILEGLHLHEKLNKEEVAGRISYRG</sequence>
<dbReference type="GO" id="GO:0005524">
    <property type="term" value="F:ATP binding"/>
    <property type="evidence" value="ECO:0007669"/>
    <property type="project" value="InterPro"/>
</dbReference>
<dbReference type="AlphaFoldDB" id="A0A933GLC1"/>
<dbReference type="Pfam" id="PF00158">
    <property type="entry name" value="Sigma54_activat"/>
    <property type="match status" value="1"/>
</dbReference>
<proteinExistence type="predicted"/>
<accession>A0A933GLC1</accession>